<keyword evidence="1" id="KW-0812">Transmembrane</keyword>
<protein>
    <submittedName>
        <fullName evidence="2">Uncharacterized protein</fullName>
    </submittedName>
</protein>
<sequence>MTPCYLPILLSPMQAAIGGNGSHPSVMMQLADISQPTWGPSRNPETDAGQLRKTYERRRLLVRVCSANASVAVAFLLAVLPTAFSVRLICNILSSMCKS</sequence>
<dbReference type="Proteomes" id="UP000616885">
    <property type="component" value="Unassembled WGS sequence"/>
</dbReference>
<accession>A0A8H7NL41</accession>
<feature type="transmembrane region" description="Helical" evidence="1">
    <location>
        <begin position="60"/>
        <end position="84"/>
    </location>
</feature>
<gene>
    <name evidence="2" type="ORF">IM811_008911</name>
</gene>
<dbReference type="AlphaFoldDB" id="A0A8H7NL41"/>
<dbReference type="EMBL" id="JADCTT010000002">
    <property type="protein sequence ID" value="KAF9757967.1"/>
    <property type="molecule type" value="Genomic_DNA"/>
</dbReference>
<keyword evidence="1" id="KW-0472">Membrane</keyword>
<organism evidence="2 3">
    <name type="scientific">Bionectria ochroleuca</name>
    <name type="common">Gliocladium roseum</name>
    <dbReference type="NCBI Taxonomy" id="29856"/>
    <lineage>
        <taxon>Eukaryota</taxon>
        <taxon>Fungi</taxon>
        <taxon>Dikarya</taxon>
        <taxon>Ascomycota</taxon>
        <taxon>Pezizomycotina</taxon>
        <taxon>Sordariomycetes</taxon>
        <taxon>Hypocreomycetidae</taxon>
        <taxon>Hypocreales</taxon>
        <taxon>Bionectriaceae</taxon>
        <taxon>Clonostachys</taxon>
    </lineage>
</organism>
<evidence type="ECO:0000313" key="2">
    <source>
        <dbReference type="EMBL" id="KAF9757967.1"/>
    </source>
</evidence>
<name>A0A8H7NL41_BIOOC</name>
<proteinExistence type="predicted"/>
<keyword evidence="1" id="KW-1133">Transmembrane helix</keyword>
<comment type="caution">
    <text evidence="2">The sequence shown here is derived from an EMBL/GenBank/DDBJ whole genome shotgun (WGS) entry which is preliminary data.</text>
</comment>
<evidence type="ECO:0000313" key="3">
    <source>
        <dbReference type="Proteomes" id="UP000616885"/>
    </source>
</evidence>
<reference evidence="2" key="1">
    <citation type="submission" date="2020-10" db="EMBL/GenBank/DDBJ databases">
        <title>High-Quality Genome Resource of Clonostachys rosea strain S41 by Oxford Nanopore Long-Read Sequencing.</title>
        <authorList>
            <person name="Wang H."/>
        </authorList>
    </citation>
    <scope>NUCLEOTIDE SEQUENCE</scope>
    <source>
        <strain evidence="2">S41</strain>
    </source>
</reference>
<evidence type="ECO:0000256" key="1">
    <source>
        <dbReference type="SAM" id="Phobius"/>
    </source>
</evidence>